<protein>
    <submittedName>
        <fullName evidence="2">PauY14</fullName>
    </submittedName>
</protein>
<dbReference type="GO" id="GO:0005506">
    <property type="term" value="F:iron ion binding"/>
    <property type="evidence" value="ECO:0007669"/>
    <property type="project" value="InterPro"/>
</dbReference>
<proteinExistence type="inferred from homology"/>
<dbReference type="AlphaFoldDB" id="A0A075EYK9"/>
<evidence type="ECO:0000256" key="1">
    <source>
        <dbReference type="ARBA" id="ARBA00010617"/>
    </source>
</evidence>
<dbReference type="InterPro" id="IPR001128">
    <property type="entry name" value="Cyt_P450"/>
</dbReference>
<dbReference type="EMBL" id="KJ721165">
    <property type="protein sequence ID" value="AIE54234.1"/>
    <property type="molecule type" value="Genomic_DNA"/>
</dbReference>
<dbReference type="GO" id="GO:0016705">
    <property type="term" value="F:oxidoreductase activity, acting on paired donors, with incorporation or reduction of molecular oxygen"/>
    <property type="evidence" value="ECO:0007669"/>
    <property type="project" value="InterPro"/>
</dbReference>
<name>A0A075EYK9_9ACTN</name>
<dbReference type="PANTHER" id="PTHR46696">
    <property type="entry name" value="P450, PUTATIVE (EUROFUNG)-RELATED"/>
    <property type="match status" value="1"/>
</dbReference>
<dbReference type="Gene3D" id="1.10.630.10">
    <property type="entry name" value="Cytochrome P450"/>
    <property type="match status" value="1"/>
</dbReference>
<dbReference type="InterPro" id="IPR002397">
    <property type="entry name" value="Cyt_P450_B"/>
</dbReference>
<reference evidence="2" key="1">
    <citation type="submission" date="2014-04" db="EMBL/GenBank/DDBJ databases">
        <title>paulomycin gene cluster in Streptomyces sp. YN86.</title>
        <authorList>
            <person name="Li J."/>
            <person name="Xie Z."/>
            <person name="Chen Y."/>
        </authorList>
    </citation>
    <scope>NUCLEOTIDE SEQUENCE</scope>
    <source>
        <strain evidence="2">YN86</strain>
    </source>
</reference>
<dbReference type="GO" id="GO:0020037">
    <property type="term" value="F:heme binding"/>
    <property type="evidence" value="ECO:0007669"/>
    <property type="project" value="InterPro"/>
</dbReference>
<evidence type="ECO:0000313" key="2">
    <source>
        <dbReference type="EMBL" id="AIE54234.1"/>
    </source>
</evidence>
<sequence length="362" mass="38005">MLPTEQRLRRRTQLSHGLVWLAAAQGDPYAALLRGLDTDPQPYWRLLSEERLSRSATGAWVTARHAVARQVAAEPALRALPPVEGVDVPASGTGASEAAHHVEEGWERALASAAGEPDLVTLARDGALGTLSRAWGLDSAGERTLRAAVELTGAALDDPFYPQSLAATRGIAEGVAALRSLPEMGRRGEELLAAAGVPMVTSLVVNTLTPHPSADRRPDLPGLWDQLRAEPGRAASAVRETLRWAGPVQLHATVADAACDLAGRRIEEGEQVVVALGAANRDPGVFTHPDRYDPDRPADELSAVLPPGLEWSPVVAFAVAVAEEGLRRLTAGGGGAAPAGPVVRRAAAPVSWAPAVRLSETI</sequence>
<dbReference type="GO" id="GO:0004497">
    <property type="term" value="F:monooxygenase activity"/>
    <property type="evidence" value="ECO:0007669"/>
    <property type="project" value="InterPro"/>
</dbReference>
<dbReference type="PRINTS" id="PR00359">
    <property type="entry name" value="BP450"/>
</dbReference>
<dbReference type="SUPFAM" id="SSF48264">
    <property type="entry name" value="Cytochrome P450"/>
    <property type="match status" value="1"/>
</dbReference>
<dbReference type="InterPro" id="IPR036396">
    <property type="entry name" value="Cyt_P450_sf"/>
</dbReference>
<dbReference type="PANTHER" id="PTHR46696:SF1">
    <property type="entry name" value="CYTOCHROME P450 YJIB-RELATED"/>
    <property type="match status" value="1"/>
</dbReference>
<accession>A0A075EYK9</accession>
<comment type="similarity">
    <text evidence="1">Belongs to the cytochrome P450 family.</text>
</comment>
<organism evidence="2">
    <name type="scientific">Streptomyces sp. YN86</name>
    <dbReference type="NCBI Taxonomy" id="1484062"/>
    <lineage>
        <taxon>Bacteria</taxon>
        <taxon>Bacillati</taxon>
        <taxon>Actinomycetota</taxon>
        <taxon>Actinomycetes</taxon>
        <taxon>Kitasatosporales</taxon>
        <taxon>Streptomycetaceae</taxon>
        <taxon>Streptomyces</taxon>
    </lineage>
</organism>
<dbReference type="Pfam" id="PF00067">
    <property type="entry name" value="p450"/>
    <property type="match status" value="1"/>
</dbReference>